<name>A0A5B8RIK2_9ZZZZ</name>
<dbReference type="Pfam" id="PF02685">
    <property type="entry name" value="Glucokinase"/>
    <property type="match status" value="1"/>
</dbReference>
<dbReference type="PANTHER" id="PTHR47690">
    <property type="entry name" value="GLUCOKINASE"/>
    <property type="match status" value="1"/>
</dbReference>
<accession>A0A5B8RIK2</accession>
<dbReference type="GO" id="GO:0005536">
    <property type="term" value="F:D-glucose binding"/>
    <property type="evidence" value="ECO:0007669"/>
    <property type="project" value="InterPro"/>
</dbReference>
<dbReference type="EC" id="2.7.1.2" evidence="3"/>
<dbReference type="HAMAP" id="MF_00524">
    <property type="entry name" value="Glucokinase"/>
    <property type="match status" value="1"/>
</dbReference>
<dbReference type="Gene3D" id="3.40.367.20">
    <property type="match status" value="1"/>
</dbReference>
<keyword evidence="1 3" id="KW-0808">Transferase</keyword>
<evidence type="ECO:0000256" key="1">
    <source>
        <dbReference type="ARBA" id="ARBA00022679"/>
    </source>
</evidence>
<dbReference type="PANTHER" id="PTHR47690:SF1">
    <property type="entry name" value="GLUCOKINASE"/>
    <property type="match status" value="1"/>
</dbReference>
<keyword evidence="2 3" id="KW-0418">Kinase</keyword>
<gene>
    <name evidence="3" type="primary">glk_2</name>
    <name evidence="3" type="ORF">KBTEX_03878</name>
</gene>
<dbReference type="InterPro" id="IPR003836">
    <property type="entry name" value="Glucokinase"/>
</dbReference>
<dbReference type="EMBL" id="MN079269">
    <property type="protein sequence ID" value="QEA07522.1"/>
    <property type="molecule type" value="Genomic_DNA"/>
</dbReference>
<dbReference type="AlphaFoldDB" id="A0A5B8RIK2"/>
<organism evidence="3">
    <name type="scientific">uncultured organism</name>
    <dbReference type="NCBI Taxonomy" id="155900"/>
    <lineage>
        <taxon>unclassified sequences</taxon>
        <taxon>environmental samples</taxon>
    </lineage>
</organism>
<evidence type="ECO:0000256" key="2">
    <source>
        <dbReference type="ARBA" id="ARBA00022777"/>
    </source>
</evidence>
<sequence>MATAHHGTPWLIADIGGTRARFALADPDDGAIHHVRELVTADFTDLATAANHYLDGLPAAPRPRRALCAVAGPVAGDRIALTNGPWRFSTTQARDRLGLEGLEIVNDFVAQALAVPGLSRSECTPVNPGAAGPAAPIAVLGPGTGLGISVLVPCPGGGHHAVGGEGGHASFAPCDAREEAVARALRQRFGHCSAERVASGMGLTAVHDALAELDGAPPEALAPAAIIAAADAGGTRAAETLTLFTRALATVAAGVALTTGARGGVYLGGGILPRLGSRFDHATFMARFTAKGRMHDYLAGIPVWRIDAPLPALAGLARAVTDRP</sequence>
<protein>
    <submittedName>
        <fullName evidence="3">Glucokinase</fullName>
        <ecNumber evidence="3">2.7.1.2</ecNumber>
    </submittedName>
</protein>
<dbReference type="GO" id="GO:0004340">
    <property type="term" value="F:glucokinase activity"/>
    <property type="evidence" value="ECO:0007669"/>
    <property type="project" value="UniProtKB-EC"/>
</dbReference>
<dbReference type="Gene3D" id="3.30.420.40">
    <property type="match status" value="1"/>
</dbReference>
<dbReference type="SUPFAM" id="SSF53067">
    <property type="entry name" value="Actin-like ATPase domain"/>
    <property type="match status" value="1"/>
</dbReference>
<proteinExistence type="inferred from homology"/>
<reference evidence="3" key="1">
    <citation type="submission" date="2019-06" db="EMBL/GenBank/DDBJ databases">
        <authorList>
            <person name="Murdoch R.W."/>
            <person name="Fathepure B."/>
        </authorList>
    </citation>
    <scope>NUCLEOTIDE SEQUENCE</scope>
</reference>
<dbReference type="CDD" id="cd24008">
    <property type="entry name" value="ASKHA_NBD_GLK"/>
    <property type="match status" value="1"/>
</dbReference>
<dbReference type="InterPro" id="IPR050201">
    <property type="entry name" value="Bacterial_glucokinase"/>
</dbReference>
<dbReference type="GO" id="GO:0006096">
    <property type="term" value="P:glycolytic process"/>
    <property type="evidence" value="ECO:0007669"/>
    <property type="project" value="InterPro"/>
</dbReference>
<dbReference type="GO" id="GO:0005524">
    <property type="term" value="F:ATP binding"/>
    <property type="evidence" value="ECO:0007669"/>
    <property type="project" value="InterPro"/>
</dbReference>
<evidence type="ECO:0000313" key="3">
    <source>
        <dbReference type="EMBL" id="QEA07522.1"/>
    </source>
</evidence>
<dbReference type="InterPro" id="IPR043129">
    <property type="entry name" value="ATPase_NBD"/>
</dbReference>
<dbReference type="NCBIfam" id="TIGR00749">
    <property type="entry name" value="glk"/>
    <property type="match status" value="1"/>
</dbReference>